<gene>
    <name evidence="1" type="ORF">MGAL_10B036047</name>
</gene>
<sequence>MEIKREKGQTAICKPTLAYDPLNKRHVSRSGYSSNLSTGWSEADLSTGLASSNLSQVWSGDCSRLAGADLSQWSGATLSSGLVKSRLVHRSGLEQTHR</sequence>
<proteinExistence type="predicted"/>
<dbReference type="Proteomes" id="UP000596742">
    <property type="component" value="Unassembled WGS sequence"/>
</dbReference>
<keyword evidence="2" id="KW-1185">Reference proteome</keyword>
<name>A0A8B6ERZ4_MYTGA</name>
<reference evidence="1" key="1">
    <citation type="submission" date="2018-11" db="EMBL/GenBank/DDBJ databases">
        <authorList>
            <person name="Alioto T."/>
            <person name="Alioto T."/>
        </authorList>
    </citation>
    <scope>NUCLEOTIDE SEQUENCE</scope>
</reference>
<dbReference type="AlphaFoldDB" id="A0A8B6ERZ4"/>
<dbReference type="EMBL" id="UYJE01005463">
    <property type="protein sequence ID" value="VDI37560.1"/>
    <property type="molecule type" value="Genomic_DNA"/>
</dbReference>
<evidence type="ECO:0000313" key="1">
    <source>
        <dbReference type="EMBL" id="VDI37560.1"/>
    </source>
</evidence>
<accession>A0A8B6ERZ4</accession>
<evidence type="ECO:0000313" key="2">
    <source>
        <dbReference type="Proteomes" id="UP000596742"/>
    </source>
</evidence>
<comment type="caution">
    <text evidence="1">The sequence shown here is derived from an EMBL/GenBank/DDBJ whole genome shotgun (WGS) entry which is preliminary data.</text>
</comment>
<organism evidence="1 2">
    <name type="scientific">Mytilus galloprovincialis</name>
    <name type="common">Mediterranean mussel</name>
    <dbReference type="NCBI Taxonomy" id="29158"/>
    <lineage>
        <taxon>Eukaryota</taxon>
        <taxon>Metazoa</taxon>
        <taxon>Spiralia</taxon>
        <taxon>Lophotrochozoa</taxon>
        <taxon>Mollusca</taxon>
        <taxon>Bivalvia</taxon>
        <taxon>Autobranchia</taxon>
        <taxon>Pteriomorphia</taxon>
        <taxon>Mytilida</taxon>
        <taxon>Mytiloidea</taxon>
        <taxon>Mytilidae</taxon>
        <taxon>Mytilinae</taxon>
        <taxon>Mytilus</taxon>
    </lineage>
</organism>
<protein>
    <submittedName>
        <fullName evidence="1">Uncharacterized protein</fullName>
    </submittedName>
</protein>